<dbReference type="KEGG" id="abas:ACPOL_2277"/>
<evidence type="ECO:0000313" key="1">
    <source>
        <dbReference type="EMBL" id="AXC11601.1"/>
    </source>
</evidence>
<proteinExistence type="predicted"/>
<dbReference type="AlphaFoldDB" id="A0A2Z5FXL5"/>
<evidence type="ECO:0000313" key="2">
    <source>
        <dbReference type="Proteomes" id="UP000253606"/>
    </source>
</evidence>
<sequence>MISAALHSSRAAYAAPSANATYEMVTKIKTVSFNLRNDSKVEMKVKAGESEITLEPGKAVPVKLAIGEKVVMVEDSPGHPAGTVVVVSGWELNHSTVVFR</sequence>
<gene>
    <name evidence="1" type="ORF">ACPOL_2277</name>
</gene>
<keyword evidence="2" id="KW-1185">Reference proteome</keyword>
<accession>A0A2Z5FXL5</accession>
<dbReference type="Proteomes" id="UP000253606">
    <property type="component" value="Chromosome"/>
</dbReference>
<reference evidence="1 2" key="1">
    <citation type="journal article" date="2018" name="Front. Microbiol.">
        <title>Hydrolytic Capabilities as a Key to Environmental Success: Chitinolytic and Cellulolytic Acidobacteria From Acidic Sub-arctic Soils and Boreal Peatlands.</title>
        <authorList>
            <person name="Belova S.E."/>
            <person name="Ravin N.V."/>
            <person name="Pankratov T.A."/>
            <person name="Rakitin A.L."/>
            <person name="Ivanova A.A."/>
            <person name="Beletsky A.V."/>
            <person name="Mardanov A.V."/>
            <person name="Sinninghe Damste J.S."/>
            <person name="Dedysh S.N."/>
        </authorList>
    </citation>
    <scope>NUCLEOTIDE SEQUENCE [LARGE SCALE GENOMIC DNA]</scope>
    <source>
        <strain evidence="1 2">SBC82</strain>
    </source>
</reference>
<name>A0A2Z5FXL5_9BACT</name>
<protein>
    <submittedName>
        <fullName evidence="1">Uncharacterized protein</fullName>
    </submittedName>
</protein>
<dbReference type="EMBL" id="CP030840">
    <property type="protein sequence ID" value="AXC11601.1"/>
    <property type="molecule type" value="Genomic_DNA"/>
</dbReference>
<organism evidence="1 2">
    <name type="scientific">Acidisarcina polymorpha</name>
    <dbReference type="NCBI Taxonomy" id="2211140"/>
    <lineage>
        <taxon>Bacteria</taxon>
        <taxon>Pseudomonadati</taxon>
        <taxon>Acidobacteriota</taxon>
        <taxon>Terriglobia</taxon>
        <taxon>Terriglobales</taxon>
        <taxon>Acidobacteriaceae</taxon>
        <taxon>Acidisarcina</taxon>
    </lineage>
</organism>